<dbReference type="Proteomes" id="UP000238296">
    <property type="component" value="Unassembled WGS sequence"/>
</dbReference>
<evidence type="ECO:0000313" key="4">
    <source>
        <dbReference type="Proteomes" id="UP000179734"/>
    </source>
</evidence>
<reference evidence="3 5" key="2">
    <citation type="journal article" date="2017" name="Int. J. Syst. Evol. Microbiol.">
        <title>Mycobacterium talmoniae sp. nov., a slowly growing mycobacterium isolated from human respiratory samples.</title>
        <authorList>
            <person name="Davidson R.M."/>
            <person name="DeGroote M.A."/>
            <person name="Marola J.L."/>
            <person name="Buss S."/>
            <person name="Jones V."/>
            <person name="McNeil M.R."/>
            <person name="Freifeld A.G."/>
            <person name="Elaine Epperson L."/>
            <person name="Hasan N.A."/>
            <person name="Jackson M."/>
            <person name="Iwen P.C."/>
            <person name="Salfinger M."/>
            <person name="Strong M."/>
        </authorList>
    </citation>
    <scope>NUCLEOTIDE SEQUENCE [LARGE SCALE GENOMIC DNA]</scope>
    <source>
        <strain evidence="3 5">ATCC BAA-2683</strain>
    </source>
</reference>
<dbReference type="Proteomes" id="UP000179734">
    <property type="component" value="Unassembled WGS sequence"/>
</dbReference>
<reference evidence="2 4" key="1">
    <citation type="submission" date="2016-10" db="EMBL/GenBank/DDBJ databases">
        <title>Genome sequence of Mycobacterium talmonii.</title>
        <authorList>
            <person name="Greninger A.L."/>
            <person name="Elliott B."/>
            <person name="Vasireddy S."/>
            <person name="Vasireddy R."/>
        </authorList>
    </citation>
    <scope>NUCLEOTIDE SEQUENCE [LARGE SCALE GENOMIC DNA]</scope>
    <source>
        <strain evidence="2">MO-5499</strain>
        <strain evidence="4">NE-TNMC-100812</strain>
    </source>
</reference>
<organism evidence="2 4">
    <name type="scientific">Mycobacterium talmoniae</name>
    <dbReference type="NCBI Taxonomy" id="1858794"/>
    <lineage>
        <taxon>Bacteria</taxon>
        <taxon>Bacillati</taxon>
        <taxon>Actinomycetota</taxon>
        <taxon>Actinomycetes</taxon>
        <taxon>Mycobacteriales</taxon>
        <taxon>Mycobacteriaceae</taxon>
        <taxon>Mycobacterium</taxon>
    </lineage>
</organism>
<reference evidence="3" key="3">
    <citation type="submission" date="2018-01" db="EMBL/GenBank/DDBJ databases">
        <authorList>
            <person name="Gaut B.S."/>
            <person name="Morton B.R."/>
            <person name="Clegg M.T."/>
            <person name="Duvall M.R."/>
        </authorList>
    </citation>
    <scope>NUCLEOTIDE SEQUENCE</scope>
    <source>
        <strain evidence="3">ATCC BAA-2683</strain>
    </source>
</reference>
<dbReference type="PROSITE" id="PS50921">
    <property type="entry name" value="ANTAR"/>
    <property type="match status" value="1"/>
</dbReference>
<dbReference type="InterPro" id="IPR036388">
    <property type="entry name" value="WH-like_DNA-bd_sf"/>
</dbReference>
<evidence type="ECO:0000313" key="5">
    <source>
        <dbReference type="Proteomes" id="UP000238296"/>
    </source>
</evidence>
<dbReference type="Gene3D" id="1.10.10.10">
    <property type="entry name" value="Winged helix-like DNA-binding domain superfamily/Winged helix DNA-binding domain"/>
    <property type="match status" value="1"/>
</dbReference>
<dbReference type="RefSeq" id="WP_071026047.1">
    <property type="nucleotide sequence ID" value="NZ_MLQM01000054.1"/>
</dbReference>
<gene>
    <name evidence="2" type="ORF">BKN37_12060</name>
    <name evidence="3" type="ORF">C1Y40_04247</name>
</gene>
<dbReference type="EMBL" id="MLQM01000054">
    <property type="protein sequence ID" value="OHV04000.1"/>
    <property type="molecule type" value="Genomic_DNA"/>
</dbReference>
<protein>
    <recommendedName>
        <fullName evidence="1">ANTAR domain-containing protein</fullName>
    </recommendedName>
</protein>
<feature type="domain" description="ANTAR" evidence="1">
    <location>
        <begin position="1"/>
        <end position="58"/>
    </location>
</feature>
<evidence type="ECO:0000313" key="2">
    <source>
        <dbReference type="EMBL" id="OHV04000.1"/>
    </source>
</evidence>
<dbReference type="InterPro" id="IPR005561">
    <property type="entry name" value="ANTAR"/>
</dbReference>
<dbReference type="EMBL" id="PPEA01000612">
    <property type="protein sequence ID" value="PQM45600.1"/>
    <property type="molecule type" value="Genomic_DNA"/>
</dbReference>
<proteinExistence type="predicted"/>
<evidence type="ECO:0000259" key="1">
    <source>
        <dbReference type="PROSITE" id="PS50921"/>
    </source>
</evidence>
<dbReference type="AlphaFoldDB" id="A0A1S1NLC5"/>
<accession>A0A1S1NLC5</accession>
<evidence type="ECO:0000313" key="3">
    <source>
        <dbReference type="EMBL" id="PQM45600.1"/>
    </source>
</evidence>
<keyword evidence="4" id="KW-1185">Reference proteome</keyword>
<comment type="caution">
    <text evidence="2">The sequence shown here is derived from an EMBL/GenBank/DDBJ whole genome shotgun (WGS) entry which is preliminary data.</text>
</comment>
<dbReference type="GO" id="GO:0003723">
    <property type="term" value="F:RNA binding"/>
    <property type="evidence" value="ECO:0007669"/>
    <property type="project" value="InterPro"/>
</dbReference>
<dbReference type="Pfam" id="PF03861">
    <property type="entry name" value="ANTAR"/>
    <property type="match status" value="1"/>
</dbReference>
<sequence>MGSDPTSGPHHDGGRILDAAEGVLVALRRCTLAEAFNELARTAREHRLPALSLARALVAVAENQPRQELNLDAVEVVRNVWGNLLDRLRDRRDGAGPMAHQRP</sequence>
<name>A0A1S1NLC5_9MYCO</name>